<evidence type="ECO:0000313" key="2">
    <source>
        <dbReference type="EMBL" id="GLZ81367.1"/>
    </source>
</evidence>
<keyword evidence="3" id="KW-1185">Reference proteome</keyword>
<feature type="region of interest" description="Disordered" evidence="1">
    <location>
        <begin position="48"/>
        <end position="67"/>
    </location>
</feature>
<accession>A0A9W6W6B9</accession>
<protein>
    <submittedName>
        <fullName evidence="2">Uncharacterized protein</fullName>
    </submittedName>
</protein>
<sequence length="67" mass="7233">MRRRSDTRFLAWNVGSRPTRADRPRAAELFPSGGIASGSCGKPVAHLGHGLPRDTAPYKRYGEPVGA</sequence>
<name>A0A9W6W6B9_9ACTN</name>
<comment type="caution">
    <text evidence="2">The sequence shown here is derived from an EMBL/GenBank/DDBJ whole genome shotgun (WGS) entry which is preliminary data.</text>
</comment>
<evidence type="ECO:0000313" key="3">
    <source>
        <dbReference type="Proteomes" id="UP001165079"/>
    </source>
</evidence>
<dbReference type="EMBL" id="BSTX01000005">
    <property type="protein sequence ID" value="GLZ81367.1"/>
    <property type="molecule type" value="Genomic_DNA"/>
</dbReference>
<dbReference type="Proteomes" id="UP001165079">
    <property type="component" value="Unassembled WGS sequence"/>
</dbReference>
<organism evidence="2 3">
    <name type="scientific">Actinorhabdospora filicis</name>
    <dbReference type="NCBI Taxonomy" id="1785913"/>
    <lineage>
        <taxon>Bacteria</taxon>
        <taxon>Bacillati</taxon>
        <taxon>Actinomycetota</taxon>
        <taxon>Actinomycetes</taxon>
        <taxon>Micromonosporales</taxon>
        <taxon>Micromonosporaceae</taxon>
        <taxon>Actinorhabdospora</taxon>
    </lineage>
</organism>
<gene>
    <name evidence="2" type="ORF">Afil01_61740</name>
</gene>
<reference evidence="2" key="1">
    <citation type="submission" date="2023-03" db="EMBL/GenBank/DDBJ databases">
        <title>Actinorhabdospora filicis NBRC 111898.</title>
        <authorList>
            <person name="Ichikawa N."/>
            <person name="Sato H."/>
            <person name="Tonouchi N."/>
        </authorList>
    </citation>
    <scope>NUCLEOTIDE SEQUENCE</scope>
    <source>
        <strain evidence="2">NBRC 111898</strain>
    </source>
</reference>
<evidence type="ECO:0000256" key="1">
    <source>
        <dbReference type="SAM" id="MobiDB-lite"/>
    </source>
</evidence>
<proteinExistence type="predicted"/>
<dbReference type="AlphaFoldDB" id="A0A9W6W6B9"/>
<feature type="compositionally biased region" description="Basic and acidic residues" evidence="1">
    <location>
        <begin position="56"/>
        <end position="67"/>
    </location>
</feature>